<dbReference type="PANTHER" id="PTHR22666">
    <property type="entry name" value="MYB_SANT-LIKE DNA-BINDING DOMAIN-CONTAINING PROTEIN 1"/>
    <property type="match status" value="1"/>
</dbReference>
<feature type="compositionally biased region" description="Polar residues" evidence="1">
    <location>
        <begin position="315"/>
        <end position="326"/>
    </location>
</feature>
<dbReference type="AlphaFoldDB" id="A0A7R9AUN5"/>
<feature type="region of interest" description="Disordered" evidence="1">
    <location>
        <begin position="212"/>
        <end position="247"/>
    </location>
</feature>
<feature type="compositionally biased region" description="Acidic residues" evidence="1">
    <location>
        <begin position="330"/>
        <end position="347"/>
    </location>
</feature>
<evidence type="ECO:0000256" key="1">
    <source>
        <dbReference type="SAM" id="MobiDB-lite"/>
    </source>
</evidence>
<feature type="domain" description="Myb/SANT-like DNA-binding" evidence="2">
    <location>
        <begin position="10"/>
        <end position="99"/>
    </location>
</feature>
<evidence type="ECO:0000259" key="2">
    <source>
        <dbReference type="Pfam" id="PF13837"/>
    </source>
</evidence>
<name>A0A7R9AUN5_TIMSH</name>
<feature type="region of interest" description="Disordered" evidence="1">
    <location>
        <begin position="299"/>
        <end position="356"/>
    </location>
</feature>
<dbReference type="EMBL" id="OC001915">
    <property type="protein sequence ID" value="CAD7260926.1"/>
    <property type="molecule type" value="Genomic_DNA"/>
</dbReference>
<evidence type="ECO:0000313" key="3">
    <source>
        <dbReference type="EMBL" id="CAD7260926.1"/>
    </source>
</evidence>
<dbReference type="InterPro" id="IPR044822">
    <property type="entry name" value="Myb_DNA-bind_4"/>
</dbReference>
<organism evidence="3">
    <name type="scientific">Timema shepardi</name>
    <name type="common">Walking stick</name>
    <dbReference type="NCBI Taxonomy" id="629360"/>
    <lineage>
        <taxon>Eukaryota</taxon>
        <taxon>Metazoa</taxon>
        <taxon>Ecdysozoa</taxon>
        <taxon>Arthropoda</taxon>
        <taxon>Hexapoda</taxon>
        <taxon>Insecta</taxon>
        <taxon>Pterygota</taxon>
        <taxon>Neoptera</taxon>
        <taxon>Polyneoptera</taxon>
        <taxon>Phasmatodea</taxon>
        <taxon>Timematodea</taxon>
        <taxon>Timematoidea</taxon>
        <taxon>Timematidae</taxon>
        <taxon>Timema</taxon>
    </lineage>
</organism>
<dbReference type="GO" id="GO:0016604">
    <property type="term" value="C:nuclear body"/>
    <property type="evidence" value="ECO:0007669"/>
    <property type="project" value="TreeGrafter"/>
</dbReference>
<protein>
    <recommendedName>
        <fullName evidence="2">Myb/SANT-like DNA-binding domain-containing protein</fullName>
    </recommendedName>
</protein>
<dbReference type="Gene3D" id="1.10.10.60">
    <property type="entry name" value="Homeodomain-like"/>
    <property type="match status" value="1"/>
</dbReference>
<reference evidence="3" key="1">
    <citation type="submission" date="2020-11" db="EMBL/GenBank/DDBJ databases">
        <authorList>
            <person name="Tran Van P."/>
        </authorList>
    </citation>
    <scope>NUCLEOTIDE SEQUENCE</scope>
</reference>
<feature type="compositionally biased region" description="Low complexity" evidence="1">
    <location>
        <begin position="299"/>
        <end position="314"/>
    </location>
</feature>
<dbReference type="GO" id="GO:0045893">
    <property type="term" value="P:positive regulation of DNA-templated transcription"/>
    <property type="evidence" value="ECO:0007669"/>
    <property type="project" value="TreeGrafter"/>
</dbReference>
<dbReference type="Pfam" id="PF13837">
    <property type="entry name" value="Myb_DNA-bind_4"/>
    <property type="match status" value="1"/>
</dbReference>
<dbReference type="PANTHER" id="PTHR22666:SF3">
    <property type="entry name" value="MYB_SANT-LIKE DNA-BINDING DOMAIN-CONTAINING PROTEIN 1"/>
    <property type="match status" value="1"/>
</dbReference>
<gene>
    <name evidence="3" type="ORF">TSIB3V08_LOCUS5083</name>
</gene>
<accession>A0A7R9AUN5</accession>
<dbReference type="InterPro" id="IPR026095">
    <property type="entry name" value="Myb/SANT-like_DNA-bd_dom_prot"/>
</dbReference>
<proteinExistence type="predicted"/>
<sequence length="476" mass="53316">MTMPKRRTANFREDETRLLIQLWGSPTIQNQMITSHRKAPIMLQLAALMQQYGFYRTPEEITTRIRNLKCIYHRIKKSLRTGIGLVDPDWHHFKAIDAILGNGSSHYGPGSDFSRRVIKTENTMDDVTNSIYSNDSQSSFYDDDREITGSYTSSPPMQGLTITSSTAAMADLSSSLRMNQAAAASRTRYNFGSEISIRPIVEIKKEPGQPFPLSASRVGAANHSGSSDDFNFKSPEPKRRCMSTQNDNEVSGLLRQLLDVEREHLELEKQRLEFDRMVGTQLLALVPMVGSIIQNHYLSQQQQQQKHQNSPSQSNFHAESPSQMEPTTAADDDEDQDEDDEDEEENEVNTQDGAEDVGNSILKSFAEFQSIQLKNKANEIFPVTSSLPSKDVNSDREEQSSKSNKSPARESLSSDDLSEDTEASCDGSEVNALSGTADAEKTECLEKLKDADIENGERNFPEIIESEDDITFLENC</sequence>
<feature type="region of interest" description="Disordered" evidence="1">
    <location>
        <begin position="382"/>
        <end position="440"/>
    </location>
</feature>